<keyword evidence="1" id="KW-1133">Transmembrane helix</keyword>
<sequence>MWCLCALPVYAELFRGICGACAHYRYMRSYFAGYVVPVRITGICGAISRDMWCLCALPVYAELFSGIFGACAHYRYMRSYLAGYLVCLCALPVYAELFSGYVVPVCITGICGAISQDMWCLCALPVYAELFRRICGACAHYRYMRSYLAGYLVPVRITGICGAI</sequence>
<gene>
    <name evidence="2" type="ORF">PECUL_23A044125</name>
</gene>
<evidence type="ECO:0000313" key="3">
    <source>
        <dbReference type="Proteomes" id="UP001295444"/>
    </source>
</evidence>
<dbReference type="Proteomes" id="UP001295444">
    <property type="component" value="Chromosome 03"/>
</dbReference>
<organism evidence="2 3">
    <name type="scientific">Pelobates cultripes</name>
    <name type="common">Western spadefoot toad</name>
    <dbReference type="NCBI Taxonomy" id="61616"/>
    <lineage>
        <taxon>Eukaryota</taxon>
        <taxon>Metazoa</taxon>
        <taxon>Chordata</taxon>
        <taxon>Craniata</taxon>
        <taxon>Vertebrata</taxon>
        <taxon>Euteleostomi</taxon>
        <taxon>Amphibia</taxon>
        <taxon>Batrachia</taxon>
        <taxon>Anura</taxon>
        <taxon>Pelobatoidea</taxon>
        <taxon>Pelobatidae</taxon>
        <taxon>Pelobates</taxon>
    </lineage>
</organism>
<evidence type="ECO:0000313" key="2">
    <source>
        <dbReference type="EMBL" id="CAH2272706.1"/>
    </source>
</evidence>
<proteinExistence type="predicted"/>
<keyword evidence="1" id="KW-0472">Membrane</keyword>
<evidence type="ECO:0000256" key="1">
    <source>
        <dbReference type="SAM" id="Phobius"/>
    </source>
</evidence>
<feature type="transmembrane region" description="Helical" evidence="1">
    <location>
        <begin position="79"/>
        <end position="95"/>
    </location>
</feature>
<dbReference type="AlphaFoldDB" id="A0AAD1RK57"/>
<keyword evidence="3" id="KW-1185">Reference proteome</keyword>
<dbReference type="EMBL" id="OW240914">
    <property type="protein sequence ID" value="CAH2272706.1"/>
    <property type="molecule type" value="Genomic_DNA"/>
</dbReference>
<accession>A0AAD1RK57</accession>
<reference evidence="2" key="1">
    <citation type="submission" date="2022-03" db="EMBL/GenBank/DDBJ databases">
        <authorList>
            <person name="Alioto T."/>
            <person name="Alioto T."/>
            <person name="Gomez Garrido J."/>
        </authorList>
    </citation>
    <scope>NUCLEOTIDE SEQUENCE</scope>
</reference>
<name>A0AAD1RK57_PELCU</name>
<keyword evidence="1" id="KW-0812">Transmembrane</keyword>
<protein>
    <submittedName>
        <fullName evidence="2">Uncharacterized protein</fullName>
    </submittedName>
</protein>